<evidence type="ECO:0000256" key="3">
    <source>
        <dbReference type="ARBA" id="ARBA00022448"/>
    </source>
</evidence>
<dbReference type="Gene3D" id="3.40.50.720">
    <property type="entry name" value="NAD(P)-binding Rossmann-like Domain"/>
    <property type="match status" value="1"/>
</dbReference>
<evidence type="ECO:0000313" key="9">
    <source>
        <dbReference type="EMBL" id="MDS1270517.1"/>
    </source>
</evidence>
<proteinExistence type="inferred from homology"/>
<dbReference type="Pfam" id="PF02254">
    <property type="entry name" value="TrkA_N"/>
    <property type="match status" value="1"/>
</dbReference>
<evidence type="ECO:0000313" key="10">
    <source>
        <dbReference type="Proteomes" id="UP001250214"/>
    </source>
</evidence>
<comment type="caution">
    <text evidence="9">The sequence shown here is derived from an EMBL/GenBank/DDBJ whole genome shotgun (WGS) entry which is preliminary data.</text>
</comment>
<protein>
    <submittedName>
        <fullName evidence="9">Cation:proton antiporter</fullName>
    </submittedName>
</protein>
<feature type="transmembrane region" description="Helical" evidence="7">
    <location>
        <begin position="124"/>
        <end position="143"/>
    </location>
</feature>
<evidence type="ECO:0000259" key="8">
    <source>
        <dbReference type="PROSITE" id="PS51201"/>
    </source>
</evidence>
<keyword evidence="4 7" id="KW-0812">Transmembrane</keyword>
<dbReference type="RefSeq" id="WP_310912022.1">
    <property type="nucleotide sequence ID" value="NZ_JAVLVT010000003.1"/>
</dbReference>
<dbReference type="SUPFAM" id="SSF51735">
    <property type="entry name" value="NAD(P)-binding Rossmann-fold domains"/>
    <property type="match status" value="1"/>
</dbReference>
<dbReference type="InterPro" id="IPR036291">
    <property type="entry name" value="NAD(P)-bd_dom_sf"/>
</dbReference>
<feature type="domain" description="RCK N-terminal" evidence="8">
    <location>
        <begin position="400"/>
        <end position="518"/>
    </location>
</feature>
<name>A0ABU2H5D2_9ACTN</name>
<organism evidence="9 10">
    <name type="scientific">Lipingzhangella rawalii</name>
    <dbReference type="NCBI Taxonomy" id="2055835"/>
    <lineage>
        <taxon>Bacteria</taxon>
        <taxon>Bacillati</taxon>
        <taxon>Actinomycetota</taxon>
        <taxon>Actinomycetes</taxon>
        <taxon>Streptosporangiales</taxon>
        <taxon>Nocardiopsidaceae</taxon>
        <taxon>Lipingzhangella</taxon>
    </lineage>
</organism>
<feature type="transmembrane region" description="Helical" evidence="7">
    <location>
        <begin position="155"/>
        <end position="176"/>
    </location>
</feature>
<dbReference type="Proteomes" id="UP001250214">
    <property type="component" value="Unassembled WGS sequence"/>
</dbReference>
<keyword evidence="5 7" id="KW-1133">Transmembrane helix</keyword>
<feature type="transmembrane region" description="Helical" evidence="7">
    <location>
        <begin position="89"/>
        <end position="118"/>
    </location>
</feature>
<sequence length="539" mass="57624">MDAAAVVTGMALPLAAALIAGLAAMAVRLPPMVGFLAAGFALNAYGFPADPAQQDIAGVIDVLADVGVTLLLFTIGLKLNVRTLLRPEIWGTATLHMLGSTTLFVGVVGAIKLLGFTLLHDADAITLILVGFALSFSSTVFAVKTLEERSEMGSLYGRLAIGVLIMQDVFAVVFITGSTGQLPSPWALALLLLIPLAPVLQRLLDRIGHGEMQILYGIAAALLLGFVLFESVGIKGDLGALIVGMLLAPAINAASLASAMFHLKELFLVGFFLSIGLTALPDLESLLLALLLLLVVPVKSLMYVALFLRFRLRGRTALLSGLSLSNFSEFGLIVAALATGQGWLDDQWLVVLALTVALSFAIAAPLNTRGEGLYRVSRRRLTRHQREHLHPSDQPVDLSGAQAVVLGMGRVGQGAYDQLSQVHGLRPLGVEHSPERIRELRSAGYQVVEGDAADADFWDRLMLAEETRIVLLAMPHQHGNQSALAQLRDRRPHLTIAGVVNHTDEIDELHREGADAVFHLYAEAGQALADDAIRASRTR</sequence>
<dbReference type="InterPro" id="IPR038770">
    <property type="entry name" value="Na+/solute_symporter_sf"/>
</dbReference>
<dbReference type="PANTHER" id="PTHR42751:SF1">
    <property type="entry name" value="CATION_PROTON ANTIPORTER YBAL-RELATED"/>
    <property type="match status" value="1"/>
</dbReference>
<evidence type="ECO:0000256" key="1">
    <source>
        <dbReference type="ARBA" id="ARBA00004141"/>
    </source>
</evidence>
<dbReference type="Gene3D" id="1.20.1530.20">
    <property type="match status" value="1"/>
</dbReference>
<accession>A0ABU2H5D2</accession>
<gene>
    <name evidence="9" type="ORF">RIF23_09435</name>
</gene>
<feature type="transmembrane region" description="Helical" evidence="7">
    <location>
        <begin position="317"/>
        <end position="336"/>
    </location>
</feature>
<keyword evidence="3" id="KW-0813">Transport</keyword>
<evidence type="ECO:0000256" key="6">
    <source>
        <dbReference type="ARBA" id="ARBA00023136"/>
    </source>
</evidence>
<dbReference type="PROSITE" id="PS51201">
    <property type="entry name" value="RCK_N"/>
    <property type="match status" value="1"/>
</dbReference>
<keyword evidence="6 7" id="KW-0472">Membrane</keyword>
<evidence type="ECO:0000256" key="7">
    <source>
        <dbReference type="SAM" id="Phobius"/>
    </source>
</evidence>
<evidence type="ECO:0000256" key="5">
    <source>
        <dbReference type="ARBA" id="ARBA00022989"/>
    </source>
</evidence>
<dbReference type="EMBL" id="JAVLVT010000003">
    <property type="protein sequence ID" value="MDS1270517.1"/>
    <property type="molecule type" value="Genomic_DNA"/>
</dbReference>
<evidence type="ECO:0000256" key="4">
    <source>
        <dbReference type="ARBA" id="ARBA00022692"/>
    </source>
</evidence>
<feature type="transmembrane region" description="Helical" evidence="7">
    <location>
        <begin position="286"/>
        <end position="310"/>
    </location>
</feature>
<feature type="transmembrane region" description="Helical" evidence="7">
    <location>
        <begin position="238"/>
        <end position="256"/>
    </location>
</feature>
<dbReference type="InterPro" id="IPR003148">
    <property type="entry name" value="RCK_N"/>
</dbReference>
<comment type="subcellular location">
    <subcellularLocation>
        <location evidence="1">Membrane</location>
        <topology evidence="1">Multi-pass membrane protein</topology>
    </subcellularLocation>
</comment>
<feature type="transmembrane region" description="Helical" evidence="7">
    <location>
        <begin position="212"/>
        <end position="232"/>
    </location>
</feature>
<evidence type="ECO:0000256" key="2">
    <source>
        <dbReference type="ARBA" id="ARBA00005551"/>
    </source>
</evidence>
<dbReference type="InterPro" id="IPR006153">
    <property type="entry name" value="Cation/H_exchanger_TM"/>
</dbReference>
<comment type="similarity">
    <text evidence="2">Belongs to the monovalent cation:proton antiporter 2 (CPA2) transporter (TC 2.A.37) family.</text>
</comment>
<reference evidence="10" key="1">
    <citation type="submission" date="2023-07" db="EMBL/GenBank/DDBJ databases">
        <title>Novel species in the genus Lipingzhangella isolated from Sambhar Salt Lake.</title>
        <authorList>
            <person name="Jiya N."/>
            <person name="Kajale S."/>
            <person name="Sharma A."/>
        </authorList>
    </citation>
    <scope>NUCLEOTIDE SEQUENCE [LARGE SCALE GENOMIC DNA]</scope>
    <source>
        <strain evidence="10">LS1_29</strain>
    </source>
</reference>
<feature type="transmembrane region" description="Helical" evidence="7">
    <location>
        <begin position="56"/>
        <end position="77"/>
    </location>
</feature>
<dbReference type="Pfam" id="PF00999">
    <property type="entry name" value="Na_H_Exchanger"/>
    <property type="match status" value="1"/>
</dbReference>
<feature type="transmembrane region" description="Helical" evidence="7">
    <location>
        <begin position="348"/>
        <end position="368"/>
    </location>
</feature>
<keyword evidence="10" id="KW-1185">Reference proteome</keyword>
<dbReference type="PANTHER" id="PTHR42751">
    <property type="entry name" value="SODIUM/HYDROGEN EXCHANGER FAMILY/TRKA DOMAIN PROTEIN"/>
    <property type="match status" value="1"/>
</dbReference>